<dbReference type="Proteomes" id="UP000694556">
    <property type="component" value="Chromosome 6"/>
</dbReference>
<feature type="chain" id="PRO_5034837864" description="Secreted protein" evidence="1">
    <location>
        <begin position="16"/>
        <end position="119"/>
    </location>
</feature>
<name>A0A8C3CLE7_CAIMO</name>
<evidence type="ECO:0000313" key="3">
    <source>
        <dbReference type="Proteomes" id="UP000694556"/>
    </source>
</evidence>
<keyword evidence="3" id="KW-1185">Reference proteome</keyword>
<accession>A0A8C3CLE7</accession>
<dbReference type="AlphaFoldDB" id="A0A8C3CLE7"/>
<feature type="signal peptide" evidence="1">
    <location>
        <begin position="1"/>
        <end position="15"/>
    </location>
</feature>
<dbReference type="Ensembl" id="ENSCMMT00000025196.1">
    <property type="protein sequence ID" value="ENSCMMP00000023020.1"/>
    <property type="gene ID" value="ENSCMMG00000014396.1"/>
</dbReference>
<protein>
    <recommendedName>
        <fullName evidence="4">Secreted protein</fullName>
    </recommendedName>
</protein>
<keyword evidence="1" id="KW-0732">Signal</keyword>
<evidence type="ECO:0000256" key="1">
    <source>
        <dbReference type="SAM" id="SignalP"/>
    </source>
</evidence>
<evidence type="ECO:0008006" key="4">
    <source>
        <dbReference type="Google" id="ProtNLM"/>
    </source>
</evidence>
<reference evidence="2" key="1">
    <citation type="submission" date="2018-09" db="EMBL/GenBank/DDBJ databases">
        <title>Common duck and Muscovy duck high density SNP chip.</title>
        <authorList>
            <person name="Vignal A."/>
            <person name="Thebault N."/>
            <person name="Warren W.C."/>
        </authorList>
    </citation>
    <scope>NUCLEOTIDE SEQUENCE [LARGE SCALE GENOMIC DNA]</scope>
</reference>
<organism evidence="2 3">
    <name type="scientific">Cairina moschata</name>
    <name type="common">Muscovy duck</name>
    <dbReference type="NCBI Taxonomy" id="8855"/>
    <lineage>
        <taxon>Eukaryota</taxon>
        <taxon>Metazoa</taxon>
        <taxon>Chordata</taxon>
        <taxon>Craniata</taxon>
        <taxon>Vertebrata</taxon>
        <taxon>Euteleostomi</taxon>
        <taxon>Archelosauria</taxon>
        <taxon>Archosauria</taxon>
        <taxon>Dinosauria</taxon>
        <taxon>Saurischia</taxon>
        <taxon>Theropoda</taxon>
        <taxon>Coelurosauria</taxon>
        <taxon>Aves</taxon>
        <taxon>Neognathae</taxon>
        <taxon>Galloanserae</taxon>
        <taxon>Anseriformes</taxon>
        <taxon>Anatidae</taxon>
        <taxon>Anatinae</taxon>
        <taxon>Cairina</taxon>
    </lineage>
</organism>
<sequence>MAVSVLELLVRLLICCHDFRSPQESGCAPIAELRAPFLRFPIGASRSWHLSPQHPSDGAVNTLPWGAESCAKDTLARTAHSRPSASDVRGTAQPCPRCIAGESVSVLTFFRWHERWTCS</sequence>
<reference evidence="2" key="3">
    <citation type="submission" date="2025-09" db="UniProtKB">
        <authorList>
            <consortium name="Ensembl"/>
        </authorList>
    </citation>
    <scope>IDENTIFICATION</scope>
</reference>
<evidence type="ECO:0000313" key="2">
    <source>
        <dbReference type="Ensembl" id="ENSCMMP00000023020.1"/>
    </source>
</evidence>
<proteinExistence type="predicted"/>
<reference evidence="2" key="2">
    <citation type="submission" date="2025-08" db="UniProtKB">
        <authorList>
            <consortium name="Ensembl"/>
        </authorList>
    </citation>
    <scope>IDENTIFICATION</scope>
</reference>